<feature type="transmembrane region" description="Helical" evidence="1">
    <location>
        <begin position="37"/>
        <end position="53"/>
    </location>
</feature>
<dbReference type="InterPro" id="IPR010559">
    <property type="entry name" value="Sig_transdc_His_kin_internal"/>
</dbReference>
<dbReference type="EC" id="2.7.13.3" evidence="3"/>
<keyword evidence="1" id="KW-0812">Transmembrane</keyword>
<feature type="transmembrane region" description="Helical" evidence="1">
    <location>
        <begin position="65"/>
        <end position="87"/>
    </location>
</feature>
<proteinExistence type="predicted"/>
<evidence type="ECO:0000313" key="4">
    <source>
        <dbReference type="Proteomes" id="UP001597544"/>
    </source>
</evidence>
<keyword evidence="1" id="KW-1133">Transmembrane helix</keyword>
<keyword evidence="3" id="KW-0808">Transferase</keyword>
<organism evidence="3 4">
    <name type="scientific">Pontibacter locisalis</name>
    <dbReference type="NCBI Taxonomy" id="1719035"/>
    <lineage>
        <taxon>Bacteria</taxon>
        <taxon>Pseudomonadati</taxon>
        <taxon>Bacteroidota</taxon>
        <taxon>Cytophagia</taxon>
        <taxon>Cytophagales</taxon>
        <taxon>Hymenobacteraceae</taxon>
        <taxon>Pontibacter</taxon>
    </lineage>
</organism>
<keyword evidence="3" id="KW-0418">Kinase</keyword>
<keyword evidence="4" id="KW-1185">Reference proteome</keyword>
<dbReference type="RefSeq" id="WP_377508193.1">
    <property type="nucleotide sequence ID" value="NZ_JBHULU010000017.1"/>
</dbReference>
<reference evidence="4" key="1">
    <citation type="journal article" date="2019" name="Int. J. Syst. Evol. Microbiol.">
        <title>The Global Catalogue of Microorganisms (GCM) 10K type strain sequencing project: providing services to taxonomists for standard genome sequencing and annotation.</title>
        <authorList>
            <consortium name="The Broad Institute Genomics Platform"/>
            <consortium name="The Broad Institute Genome Sequencing Center for Infectious Disease"/>
            <person name="Wu L."/>
            <person name="Ma J."/>
        </authorList>
    </citation>
    <scope>NUCLEOTIDE SEQUENCE [LARGE SCALE GENOMIC DNA]</scope>
    <source>
        <strain evidence="4">KCTC 42498</strain>
    </source>
</reference>
<accession>A0ABW5IS14</accession>
<comment type="caution">
    <text evidence="3">The sequence shown here is derived from an EMBL/GenBank/DDBJ whole genome shotgun (WGS) entry which is preliminary data.</text>
</comment>
<evidence type="ECO:0000256" key="1">
    <source>
        <dbReference type="SAM" id="Phobius"/>
    </source>
</evidence>
<evidence type="ECO:0000313" key="3">
    <source>
        <dbReference type="EMBL" id="MFD2514805.1"/>
    </source>
</evidence>
<dbReference type="GO" id="GO:0004673">
    <property type="term" value="F:protein histidine kinase activity"/>
    <property type="evidence" value="ECO:0007669"/>
    <property type="project" value="UniProtKB-EC"/>
</dbReference>
<dbReference type="EMBL" id="JBHULU010000017">
    <property type="protein sequence ID" value="MFD2514805.1"/>
    <property type="molecule type" value="Genomic_DNA"/>
</dbReference>
<sequence>MNRIKKILTIIPILFWIIALMIGAWDVFVEGQALRPKGYLIGLYVFFAHLFIFKKYLNKRAYKTYFWHLLGIFFTGPLAFMLFAFFVEEKFSTWLGFLAYYGDSIPTVLIFIFVSTLVGITQNLIINTVKKEQLEKQAINTELVYLKSQINPHFLFNTLNNIHTLVYTQDPTAPEAMMRLSSLMRYMIYESNAATVPLSIEINYLQDYISLQQLRYKSTDIVDFQVDGNTDTCHVAPLLFIHLLENTYKHSPQRLKPRSIKVRLIVKEHLLIATFENPIGKKSGSLLEEPGGIGFLNVQKRLQLLYPNQHSLDISKTDEVFTVELKIMNLKTQANEKKAHLLYN</sequence>
<feature type="domain" description="Signal transduction histidine kinase internal region" evidence="2">
    <location>
        <begin position="142"/>
        <end position="217"/>
    </location>
</feature>
<dbReference type="Proteomes" id="UP001597544">
    <property type="component" value="Unassembled WGS sequence"/>
</dbReference>
<keyword evidence="1" id="KW-0472">Membrane</keyword>
<evidence type="ECO:0000259" key="2">
    <source>
        <dbReference type="Pfam" id="PF06580"/>
    </source>
</evidence>
<protein>
    <submittedName>
        <fullName evidence="3">Sensor histidine kinase</fullName>
        <ecNumber evidence="3">2.7.13.3</ecNumber>
    </submittedName>
</protein>
<dbReference type="Pfam" id="PF06580">
    <property type="entry name" value="His_kinase"/>
    <property type="match status" value="1"/>
</dbReference>
<dbReference type="InterPro" id="IPR050640">
    <property type="entry name" value="Bact_2-comp_sensor_kinase"/>
</dbReference>
<feature type="transmembrane region" description="Helical" evidence="1">
    <location>
        <begin position="107"/>
        <end position="126"/>
    </location>
</feature>
<feature type="transmembrane region" description="Helical" evidence="1">
    <location>
        <begin position="7"/>
        <end position="25"/>
    </location>
</feature>
<dbReference type="PANTHER" id="PTHR34220:SF7">
    <property type="entry name" value="SENSOR HISTIDINE KINASE YPDA"/>
    <property type="match status" value="1"/>
</dbReference>
<dbReference type="PANTHER" id="PTHR34220">
    <property type="entry name" value="SENSOR HISTIDINE KINASE YPDA"/>
    <property type="match status" value="1"/>
</dbReference>
<gene>
    <name evidence="3" type="ORF">ACFSRY_13095</name>
</gene>
<name>A0ABW5IS14_9BACT</name>